<dbReference type="AlphaFoldDB" id="E8RPR3"/>
<evidence type="ECO:0000313" key="1">
    <source>
        <dbReference type="EMBL" id="ADU12040.1"/>
    </source>
</evidence>
<dbReference type="OrthoDB" id="7173828at2"/>
<dbReference type="STRING" id="573065.Astex_0342"/>
<accession>E8RPR3</accession>
<reference evidence="2" key="1">
    <citation type="submission" date="2010-12" db="EMBL/GenBank/DDBJ databases">
        <title>Complete sequence of chromosome 1 of Asticcacaulis excentricus CB 48.</title>
        <authorList>
            <consortium name="US DOE Joint Genome Institute"/>
            <person name="Lucas S."/>
            <person name="Copeland A."/>
            <person name="Lapidus A."/>
            <person name="Cheng J.-F."/>
            <person name="Bruce D."/>
            <person name="Goodwin L."/>
            <person name="Pitluck S."/>
            <person name="Teshima H."/>
            <person name="Davenport K."/>
            <person name="Detter J.C."/>
            <person name="Han C."/>
            <person name="Tapia R."/>
            <person name="Land M."/>
            <person name="Hauser L."/>
            <person name="Jeffries C."/>
            <person name="Kyrpides N."/>
            <person name="Ivanova N."/>
            <person name="Ovchinnikova G."/>
            <person name="Brun Y.V."/>
            <person name="Woyke T."/>
        </authorList>
    </citation>
    <scope>NUCLEOTIDE SEQUENCE [LARGE SCALE GENOMIC DNA]</scope>
    <source>
        <strain evidence="2">ATCC 15261 / DSM 4724 / KCTC 12464 / NCIMB 9791 / VKM B-1370 / CB 48</strain>
    </source>
</reference>
<proteinExistence type="predicted"/>
<dbReference type="HOGENOM" id="CLU_1383400_0_0_5"/>
<evidence type="ECO:0000313" key="2">
    <source>
        <dbReference type="Proteomes" id="UP000001492"/>
    </source>
</evidence>
<keyword evidence="2" id="KW-1185">Reference proteome</keyword>
<dbReference type="EMBL" id="CP002395">
    <property type="protein sequence ID" value="ADU12040.1"/>
    <property type="molecule type" value="Genomic_DNA"/>
</dbReference>
<dbReference type="RefSeq" id="WP_013477874.1">
    <property type="nucleotide sequence ID" value="NC_014816.1"/>
</dbReference>
<name>E8RPR3_ASTEC</name>
<protein>
    <submittedName>
        <fullName evidence="1">Uncharacterized protein</fullName>
    </submittedName>
</protein>
<dbReference type="Proteomes" id="UP000001492">
    <property type="component" value="Chromosome 1"/>
</dbReference>
<dbReference type="KEGG" id="aex:Astex_0342"/>
<gene>
    <name evidence="1" type="ordered locus">Astex_0342</name>
</gene>
<organism evidence="1 2">
    <name type="scientific">Asticcacaulis excentricus (strain ATCC 15261 / DSM 4724 / KCTC 12464 / NCIMB 9791 / VKM B-1370 / CB 48)</name>
    <dbReference type="NCBI Taxonomy" id="573065"/>
    <lineage>
        <taxon>Bacteria</taxon>
        <taxon>Pseudomonadati</taxon>
        <taxon>Pseudomonadota</taxon>
        <taxon>Alphaproteobacteria</taxon>
        <taxon>Caulobacterales</taxon>
        <taxon>Caulobacteraceae</taxon>
        <taxon>Asticcacaulis</taxon>
    </lineage>
</organism>
<sequence>MSVQLPNGPYRILAQVDDISFSSDLESPLGGATQRLNRLGDRFALSFGLPTVRVGACGALWATRLSQAKRQGAIMALPASVLKFGQTGSVGTPRVNGAGQAGMTLNADGFNNGALLVEGQYFSFKVNGVNYLHRLTADKAASVVGQVALNIEPMLRVQIPDNTELNFAAPEIEGLIALDTRGLAANRWGLGSFETITITENR</sequence>